<dbReference type="CDD" id="cd05233">
    <property type="entry name" value="SDR_c"/>
    <property type="match status" value="1"/>
</dbReference>
<dbReference type="Pfam" id="PF13561">
    <property type="entry name" value="adh_short_C2"/>
    <property type="match status" value="1"/>
</dbReference>
<evidence type="ECO:0000256" key="2">
    <source>
        <dbReference type="ARBA" id="ARBA00023002"/>
    </source>
</evidence>
<comment type="similarity">
    <text evidence="1">Belongs to the short-chain dehydrogenases/reductases (SDR) family.</text>
</comment>
<sequence>MGAYNDKNAVITGGGSGLGFALAKLLVKGGARVVITGRSQAGLDTARERLGKNAIAVRGDVTAQSDLDALAERVTAELGTIEALFVNAGIASLTPFESTTEQMFDELFAINVKGAFFTVQKLAPLLSPGAGVVLTTSNANVLGLPDTSVYAAGKAALRSMARTLSRELLPRGIRVNAISPGPIDTGILENTMTAEAAEQFKAERVADNPMRRFGTPDEIARAAAFLAFDATYAAGTEFVADGGVTQL</sequence>
<dbReference type="PANTHER" id="PTHR43669:SF3">
    <property type="entry name" value="ALCOHOL DEHYDROGENASE, PUTATIVE (AFU_ORTHOLOGUE AFUA_3G03445)-RELATED"/>
    <property type="match status" value="1"/>
</dbReference>
<organism evidence="4 5">
    <name type="scientific">Nocardia iowensis</name>
    <dbReference type="NCBI Taxonomy" id="204891"/>
    <lineage>
        <taxon>Bacteria</taxon>
        <taxon>Bacillati</taxon>
        <taxon>Actinomycetota</taxon>
        <taxon>Actinomycetes</taxon>
        <taxon>Mycobacteriales</taxon>
        <taxon>Nocardiaceae</taxon>
        <taxon>Nocardia</taxon>
    </lineage>
</organism>
<proteinExistence type="inferred from homology"/>
<dbReference type="Proteomes" id="UP000694257">
    <property type="component" value="Chromosome"/>
</dbReference>
<protein>
    <submittedName>
        <fullName evidence="4">SDR family oxidoreductase</fullName>
    </submittedName>
</protein>
<accession>A0ABX8RGR7</accession>
<evidence type="ECO:0000313" key="5">
    <source>
        <dbReference type="Proteomes" id="UP000694257"/>
    </source>
</evidence>
<evidence type="ECO:0000313" key="4">
    <source>
        <dbReference type="EMBL" id="QXN88792.1"/>
    </source>
</evidence>
<dbReference type="SMART" id="SM00822">
    <property type="entry name" value="PKS_KR"/>
    <property type="match status" value="1"/>
</dbReference>
<dbReference type="PROSITE" id="PS00061">
    <property type="entry name" value="ADH_SHORT"/>
    <property type="match status" value="1"/>
</dbReference>
<feature type="domain" description="Ketoreductase" evidence="3">
    <location>
        <begin position="7"/>
        <end position="181"/>
    </location>
</feature>
<reference evidence="4 5" key="1">
    <citation type="submission" date="2021-07" db="EMBL/GenBank/DDBJ databases">
        <title>Whole Genome Sequence of Nocardia Iowensis.</title>
        <authorList>
            <person name="Lamm A."/>
            <person name="Collins-Fairclough A.M."/>
            <person name="Bunk B."/>
            <person name="Sproer C."/>
        </authorList>
    </citation>
    <scope>NUCLEOTIDE SEQUENCE [LARGE SCALE GENOMIC DNA]</scope>
    <source>
        <strain evidence="4 5">NRRL 5646</strain>
    </source>
</reference>
<keyword evidence="5" id="KW-1185">Reference proteome</keyword>
<dbReference type="InterPro" id="IPR020904">
    <property type="entry name" value="Sc_DH/Rdtase_CS"/>
</dbReference>
<dbReference type="EMBL" id="CP078145">
    <property type="protein sequence ID" value="QXN88792.1"/>
    <property type="molecule type" value="Genomic_DNA"/>
</dbReference>
<dbReference type="InterPro" id="IPR057326">
    <property type="entry name" value="KR_dom"/>
</dbReference>
<gene>
    <name evidence="4" type="ORF">KV110_24770</name>
</gene>
<dbReference type="InterPro" id="IPR002347">
    <property type="entry name" value="SDR_fam"/>
</dbReference>
<name>A0ABX8RGR7_NOCIO</name>
<evidence type="ECO:0000256" key="1">
    <source>
        <dbReference type="ARBA" id="ARBA00006484"/>
    </source>
</evidence>
<evidence type="ECO:0000259" key="3">
    <source>
        <dbReference type="SMART" id="SM00822"/>
    </source>
</evidence>
<keyword evidence="2" id="KW-0560">Oxidoreductase</keyword>
<dbReference type="PANTHER" id="PTHR43669">
    <property type="entry name" value="5-KETO-D-GLUCONATE 5-REDUCTASE"/>
    <property type="match status" value="1"/>
</dbReference>